<evidence type="ECO:0000256" key="12">
    <source>
        <dbReference type="ARBA" id="ARBA00023204"/>
    </source>
</evidence>
<dbReference type="OrthoDB" id="26491at2759"/>
<dbReference type="Pfam" id="PF00752">
    <property type="entry name" value="XPG_N"/>
    <property type="match status" value="1"/>
</dbReference>
<evidence type="ECO:0000313" key="18">
    <source>
        <dbReference type="EMBL" id="KAJ5396726.1"/>
    </source>
</evidence>
<dbReference type="InterPro" id="IPR036279">
    <property type="entry name" value="5-3_exonuclease_C_sf"/>
</dbReference>
<comment type="subcellular location">
    <subcellularLocation>
        <location evidence="2">Nucleus</location>
    </subcellularLocation>
</comment>
<proteinExistence type="inferred from homology"/>
<feature type="compositionally biased region" description="Polar residues" evidence="15">
    <location>
        <begin position="354"/>
        <end position="371"/>
    </location>
</feature>
<dbReference type="InterPro" id="IPR008918">
    <property type="entry name" value="HhH2"/>
</dbReference>
<accession>A0A9W9W1A9</accession>
<evidence type="ECO:0008006" key="20">
    <source>
        <dbReference type="Google" id="ProtNLM"/>
    </source>
</evidence>
<feature type="repeat" description="TPR" evidence="14">
    <location>
        <begin position="96"/>
        <end position="129"/>
    </location>
</feature>
<evidence type="ECO:0000256" key="15">
    <source>
        <dbReference type="SAM" id="MobiDB-lite"/>
    </source>
</evidence>
<evidence type="ECO:0000256" key="2">
    <source>
        <dbReference type="ARBA" id="ARBA00004123"/>
    </source>
</evidence>
<evidence type="ECO:0000256" key="14">
    <source>
        <dbReference type="PROSITE-ProRule" id="PRU00339"/>
    </source>
</evidence>
<dbReference type="PANTHER" id="PTHR11081:SF65">
    <property type="entry name" value="DNA DAMAGE-INDUCIBLE PROTEIN DIN7-RELATED"/>
    <property type="match status" value="1"/>
</dbReference>
<evidence type="ECO:0000256" key="4">
    <source>
        <dbReference type="ARBA" id="ARBA00022722"/>
    </source>
</evidence>
<dbReference type="Gene3D" id="1.10.150.20">
    <property type="entry name" value="5' to 3' exonuclease, C-terminal subdomain"/>
    <property type="match status" value="1"/>
</dbReference>
<protein>
    <recommendedName>
        <fullName evidence="20">Exonuclease 1</fullName>
    </recommendedName>
</protein>
<organism evidence="18 19">
    <name type="scientific">Penicillium cosmopolitanum</name>
    <dbReference type="NCBI Taxonomy" id="1131564"/>
    <lineage>
        <taxon>Eukaryota</taxon>
        <taxon>Fungi</taxon>
        <taxon>Dikarya</taxon>
        <taxon>Ascomycota</taxon>
        <taxon>Pezizomycotina</taxon>
        <taxon>Eurotiomycetes</taxon>
        <taxon>Eurotiomycetidae</taxon>
        <taxon>Eurotiales</taxon>
        <taxon>Aspergillaceae</taxon>
        <taxon>Penicillium</taxon>
    </lineage>
</organism>
<dbReference type="InterPro" id="IPR006085">
    <property type="entry name" value="XPG_DNA_repair_N"/>
</dbReference>
<dbReference type="Gene3D" id="3.40.50.1010">
    <property type="entry name" value="5'-nuclease"/>
    <property type="match status" value="1"/>
</dbReference>
<feature type="region of interest" description="Disordered" evidence="15">
    <location>
        <begin position="599"/>
        <end position="750"/>
    </location>
</feature>
<comment type="similarity">
    <text evidence="3">Belongs to the XPG/RAD2 endonuclease family. EXO1 subfamily.</text>
</comment>
<dbReference type="SMART" id="SM00485">
    <property type="entry name" value="XPGN"/>
    <property type="match status" value="1"/>
</dbReference>
<feature type="compositionally biased region" description="Polar residues" evidence="15">
    <location>
        <begin position="557"/>
        <end position="574"/>
    </location>
</feature>
<evidence type="ECO:0000256" key="7">
    <source>
        <dbReference type="ARBA" id="ARBA00022801"/>
    </source>
</evidence>
<evidence type="ECO:0000256" key="3">
    <source>
        <dbReference type="ARBA" id="ARBA00010563"/>
    </source>
</evidence>
<dbReference type="FunFam" id="1.10.150.20:FF:000011">
    <property type="entry name" value="exonuclease 1"/>
    <property type="match status" value="1"/>
</dbReference>
<dbReference type="PANTHER" id="PTHR11081">
    <property type="entry name" value="FLAP ENDONUCLEASE FAMILY MEMBER"/>
    <property type="match status" value="1"/>
</dbReference>
<dbReference type="GO" id="GO:0005634">
    <property type="term" value="C:nucleus"/>
    <property type="evidence" value="ECO:0007669"/>
    <property type="project" value="UniProtKB-SubCell"/>
</dbReference>
<feature type="region of interest" description="Disordered" evidence="15">
    <location>
        <begin position="527"/>
        <end position="580"/>
    </location>
</feature>
<keyword evidence="14" id="KW-0802">TPR repeat</keyword>
<dbReference type="GO" id="GO:0006281">
    <property type="term" value="P:DNA repair"/>
    <property type="evidence" value="ECO:0007669"/>
    <property type="project" value="UniProtKB-KW"/>
</dbReference>
<dbReference type="InterPro" id="IPR029060">
    <property type="entry name" value="PIN-like_dom_sf"/>
</dbReference>
<evidence type="ECO:0000259" key="17">
    <source>
        <dbReference type="SMART" id="SM00485"/>
    </source>
</evidence>
<evidence type="ECO:0000256" key="1">
    <source>
        <dbReference type="ARBA" id="ARBA00001946"/>
    </source>
</evidence>
<dbReference type="EMBL" id="JAPZBU010000006">
    <property type="protein sequence ID" value="KAJ5396726.1"/>
    <property type="molecule type" value="Genomic_DNA"/>
</dbReference>
<dbReference type="InterPro" id="IPR006084">
    <property type="entry name" value="XPG/Rad2"/>
</dbReference>
<dbReference type="CDD" id="cd09857">
    <property type="entry name" value="PIN_EXO1"/>
    <property type="match status" value="1"/>
</dbReference>
<dbReference type="SMART" id="SM00279">
    <property type="entry name" value="HhH2"/>
    <property type="match status" value="1"/>
</dbReference>
<evidence type="ECO:0000256" key="5">
    <source>
        <dbReference type="ARBA" id="ARBA00022723"/>
    </source>
</evidence>
<keyword evidence="19" id="KW-1185">Reference proteome</keyword>
<feature type="domain" description="XPG-I" evidence="16">
    <location>
        <begin position="138"/>
        <end position="208"/>
    </location>
</feature>
<name>A0A9W9W1A9_9EURO</name>
<evidence type="ECO:0000313" key="19">
    <source>
        <dbReference type="Proteomes" id="UP001147747"/>
    </source>
</evidence>
<dbReference type="FunFam" id="3.40.50.1010:FF:000002">
    <property type="entry name" value="Exonuclease 1, putative"/>
    <property type="match status" value="1"/>
</dbReference>
<keyword evidence="9" id="KW-0460">Magnesium</keyword>
<keyword evidence="4" id="KW-0540">Nuclease</keyword>
<dbReference type="GO" id="GO:0017108">
    <property type="term" value="F:5'-flap endonuclease activity"/>
    <property type="evidence" value="ECO:0007669"/>
    <property type="project" value="TreeGrafter"/>
</dbReference>
<feature type="domain" description="XPG N-terminal" evidence="17">
    <location>
        <begin position="1"/>
        <end position="99"/>
    </location>
</feature>
<dbReference type="CDD" id="cd09908">
    <property type="entry name" value="H3TH_EXO1"/>
    <property type="match status" value="1"/>
</dbReference>
<evidence type="ECO:0000256" key="10">
    <source>
        <dbReference type="ARBA" id="ARBA00022881"/>
    </source>
</evidence>
<keyword evidence="10" id="KW-0267">Excision nuclease</keyword>
<reference evidence="18" key="2">
    <citation type="journal article" date="2023" name="IMA Fungus">
        <title>Comparative genomic study of the Penicillium genus elucidates a diverse pangenome and 15 lateral gene transfer events.</title>
        <authorList>
            <person name="Petersen C."/>
            <person name="Sorensen T."/>
            <person name="Nielsen M.R."/>
            <person name="Sondergaard T.E."/>
            <person name="Sorensen J.L."/>
            <person name="Fitzpatrick D.A."/>
            <person name="Frisvad J.C."/>
            <person name="Nielsen K.L."/>
        </authorList>
    </citation>
    <scope>NUCLEOTIDE SEQUENCE</scope>
    <source>
        <strain evidence="18">IBT 29677</strain>
    </source>
</reference>
<evidence type="ECO:0000256" key="8">
    <source>
        <dbReference type="ARBA" id="ARBA00022839"/>
    </source>
</evidence>
<keyword evidence="13" id="KW-0539">Nucleus</keyword>
<sequence length="750" mass="82959">MGIKGLHGLLKSIQKPCHLKKFSGQTLGVDAYGWLHRGTVACSVDLVLDRPTRKHLDFVLNRVRMLIYFGVKPYLVFDGDNLPSKAGTEQDRLRRRQESKALGLELQRKGRMPEAYQEFQKAVDVTPYMARQLIEELKQMDVQYVVAPYEADSQLVYLEQQGHIQGIISEDSDLLVFGAKRLLSKLDQHGECIEINRADFTACREVSLVGWSDADFRRMCILSGCDYLANIPKMGLKTAYRSIRKHKTVEKALRMIQFDGQFKVPADYLSNFRQAELTFLYQRVFCTTAQKLVTLTVPEDGINIDELPFIGADVEAMIAAGVARGDLDPSTKEPIELKLLATGKLPLGISRRQTLGSSSELKPSKPINSFFTPKRTPLGELDPNSLTPSPSQQRLLERNANNSWQANSAPLRSNSARNTPLRAFSDQAGLSPMVRSVERSSLSSQSARTSTLQRAATIQSIKRQRLCSEAEDDSLPTRPDSHSRFFSSPKADQASPTGQKVSRSKKQRKSMMDVFSDEVAEDIFSSIPDPASSAEAGEPQESTSQESAGSEHDKQTVDTSSANSATKATLTPATKSAKDDDFKQALDYHVQRQNTAILSKFTFKSSPQTESVPTRSPATRLPVMQPRNRPAPLGSPRTPVGNPQNRSPQRRRLTPLQRMGHAALTRSHSINFPTKLRQADSMESQYDASPITAESPVTGSSGAQGSEDLIIPDSEDEEEDEEEEGGGGGETSMSARPKPLDLKRFSFAAH</sequence>
<keyword evidence="5" id="KW-0479">Metal-binding</keyword>
<evidence type="ECO:0000256" key="11">
    <source>
        <dbReference type="ARBA" id="ARBA00023125"/>
    </source>
</evidence>
<dbReference type="Proteomes" id="UP001147747">
    <property type="component" value="Unassembled WGS sequence"/>
</dbReference>
<evidence type="ECO:0000256" key="9">
    <source>
        <dbReference type="ARBA" id="ARBA00022842"/>
    </source>
</evidence>
<gene>
    <name evidence="18" type="ORF">N7509_004839</name>
</gene>
<keyword evidence="12" id="KW-0234">DNA repair</keyword>
<dbReference type="RefSeq" id="XP_056488778.1">
    <property type="nucleotide sequence ID" value="XM_056629476.1"/>
</dbReference>
<dbReference type="PROSITE" id="PS00841">
    <property type="entry name" value="XPG_1"/>
    <property type="match status" value="1"/>
</dbReference>
<dbReference type="GO" id="GO:0003677">
    <property type="term" value="F:DNA binding"/>
    <property type="evidence" value="ECO:0007669"/>
    <property type="project" value="UniProtKB-KW"/>
</dbReference>
<evidence type="ECO:0000256" key="13">
    <source>
        <dbReference type="ARBA" id="ARBA00023242"/>
    </source>
</evidence>
<dbReference type="InterPro" id="IPR019734">
    <property type="entry name" value="TPR_rpt"/>
</dbReference>
<dbReference type="SUPFAM" id="SSF88723">
    <property type="entry name" value="PIN domain-like"/>
    <property type="match status" value="1"/>
</dbReference>
<dbReference type="PRINTS" id="PR00853">
    <property type="entry name" value="XPGRADSUPER"/>
</dbReference>
<feature type="compositionally biased region" description="Acidic residues" evidence="15">
    <location>
        <begin position="713"/>
        <end position="725"/>
    </location>
</feature>
<dbReference type="SUPFAM" id="SSF47807">
    <property type="entry name" value="5' to 3' exonuclease, C-terminal subdomain"/>
    <property type="match status" value="1"/>
</dbReference>
<feature type="region of interest" description="Disordered" evidence="15">
    <location>
        <begin position="435"/>
        <end position="511"/>
    </location>
</feature>
<dbReference type="SMART" id="SM00484">
    <property type="entry name" value="XPGI"/>
    <property type="match status" value="1"/>
</dbReference>
<keyword evidence="7" id="KW-0378">Hydrolase</keyword>
<dbReference type="GeneID" id="81368456"/>
<dbReference type="Pfam" id="PF00867">
    <property type="entry name" value="XPG_I"/>
    <property type="match status" value="1"/>
</dbReference>
<dbReference type="InterPro" id="IPR019974">
    <property type="entry name" value="XPG_CS"/>
</dbReference>
<comment type="caution">
    <text evidence="18">The sequence shown here is derived from an EMBL/GenBank/DDBJ whole genome shotgun (WGS) entry which is preliminary data.</text>
</comment>
<dbReference type="InterPro" id="IPR006086">
    <property type="entry name" value="XPG-I_dom"/>
</dbReference>
<dbReference type="GO" id="GO:0046872">
    <property type="term" value="F:metal ion binding"/>
    <property type="evidence" value="ECO:0007669"/>
    <property type="project" value="UniProtKB-KW"/>
</dbReference>
<feature type="compositionally biased region" description="Polar residues" evidence="15">
    <location>
        <begin position="599"/>
        <end position="617"/>
    </location>
</feature>
<keyword evidence="6" id="KW-0227">DNA damage</keyword>
<feature type="compositionally biased region" description="Low complexity" evidence="15">
    <location>
        <begin position="439"/>
        <end position="454"/>
    </location>
</feature>
<evidence type="ECO:0000259" key="16">
    <source>
        <dbReference type="SMART" id="SM00484"/>
    </source>
</evidence>
<dbReference type="InterPro" id="IPR044752">
    <property type="entry name" value="PIN-like_EXO1"/>
</dbReference>
<feature type="region of interest" description="Disordered" evidence="15">
    <location>
        <begin position="354"/>
        <end position="392"/>
    </location>
</feature>
<dbReference type="InterPro" id="IPR037315">
    <property type="entry name" value="EXO1_H3TH"/>
</dbReference>
<keyword evidence="8" id="KW-0269">Exonuclease</keyword>
<reference evidence="18" key="1">
    <citation type="submission" date="2022-12" db="EMBL/GenBank/DDBJ databases">
        <authorList>
            <person name="Petersen C."/>
        </authorList>
    </citation>
    <scope>NUCLEOTIDE SEQUENCE</scope>
    <source>
        <strain evidence="18">IBT 29677</strain>
    </source>
</reference>
<keyword evidence="11" id="KW-0238">DNA-binding</keyword>
<feature type="compositionally biased region" description="Polar residues" evidence="15">
    <location>
        <begin position="695"/>
        <end position="704"/>
    </location>
</feature>
<comment type="cofactor">
    <cofactor evidence="1">
        <name>Mg(2+)</name>
        <dbReference type="ChEBI" id="CHEBI:18420"/>
    </cofactor>
</comment>
<dbReference type="GO" id="GO:0035312">
    <property type="term" value="F:5'-3' DNA exonuclease activity"/>
    <property type="evidence" value="ECO:0007669"/>
    <property type="project" value="InterPro"/>
</dbReference>
<dbReference type="PROSITE" id="PS50005">
    <property type="entry name" value="TPR"/>
    <property type="match status" value="1"/>
</dbReference>
<dbReference type="AlphaFoldDB" id="A0A9W9W1A9"/>
<evidence type="ECO:0000256" key="6">
    <source>
        <dbReference type="ARBA" id="ARBA00022763"/>
    </source>
</evidence>